<evidence type="ECO:0000259" key="1">
    <source>
        <dbReference type="SMART" id="SM00989"/>
    </source>
</evidence>
<feature type="domain" description="4-vinyl reductase 4VR" evidence="1">
    <location>
        <begin position="132"/>
        <end position="194"/>
    </location>
</feature>
<dbReference type="InterPro" id="IPR024096">
    <property type="entry name" value="NO_sig/Golgi_transp_ligand-bd"/>
</dbReference>
<dbReference type="PANTHER" id="PTHR35090">
    <property type="entry name" value="DNA-DIRECTED RNA POLYMERASE SUBUNIT I"/>
    <property type="match status" value="1"/>
</dbReference>
<dbReference type="Gene3D" id="3.30.1380.20">
    <property type="entry name" value="Trafficking protein particle complex subunit 3"/>
    <property type="match status" value="1"/>
</dbReference>
<dbReference type="Proteomes" id="UP000830835">
    <property type="component" value="Unassembled WGS sequence"/>
</dbReference>
<dbReference type="PANTHER" id="PTHR35090:SF1">
    <property type="entry name" value="SLR0144 PROTEIN"/>
    <property type="match status" value="1"/>
</dbReference>
<protein>
    <submittedName>
        <fullName evidence="2">4-vinyl reductase</fullName>
    </submittedName>
</protein>
<dbReference type="InterPro" id="IPR004096">
    <property type="entry name" value="V4R"/>
</dbReference>
<keyword evidence="3" id="KW-1185">Reference proteome</keyword>
<reference evidence="2" key="1">
    <citation type="submission" date="2021-02" db="EMBL/GenBank/DDBJ databases">
        <title>The CRISPR/cas machinery reduction and long-range gene transfer in the hot spring cyanobacterium Synechococcus.</title>
        <authorList>
            <person name="Dvorak P."/>
            <person name="Jahodarova E."/>
            <person name="Hasler P."/>
            <person name="Poulickova A."/>
        </authorList>
    </citation>
    <scope>NUCLEOTIDE SEQUENCE</scope>
    <source>
        <strain evidence="2">Rupite</strain>
    </source>
</reference>
<proteinExistence type="predicted"/>
<organism evidence="2 3">
    <name type="scientific">Thermostichus vulcanus str. 'Rupite'</name>
    <dbReference type="NCBI Taxonomy" id="2813851"/>
    <lineage>
        <taxon>Bacteria</taxon>
        <taxon>Bacillati</taxon>
        <taxon>Cyanobacteriota</taxon>
        <taxon>Cyanophyceae</taxon>
        <taxon>Thermostichales</taxon>
        <taxon>Thermostichaceae</taxon>
        <taxon>Thermostichus</taxon>
    </lineage>
</organism>
<dbReference type="SUPFAM" id="SSF111126">
    <property type="entry name" value="Ligand-binding domain in the NO signalling and Golgi transport"/>
    <property type="match status" value="1"/>
</dbReference>
<name>A0ABT0C8S5_THEVL</name>
<dbReference type="RefSeq" id="WP_244349417.1">
    <property type="nucleotide sequence ID" value="NZ_JAFIRA010000007.1"/>
</dbReference>
<evidence type="ECO:0000313" key="3">
    <source>
        <dbReference type="Proteomes" id="UP000830835"/>
    </source>
</evidence>
<accession>A0ABT0C8S5</accession>
<dbReference type="EMBL" id="JAFIRA010000007">
    <property type="protein sequence ID" value="MCJ2542188.1"/>
    <property type="molecule type" value="Genomic_DNA"/>
</dbReference>
<dbReference type="SMART" id="SM00989">
    <property type="entry name" value="V4R"/>
    <property type="match status" value="1"/>
</dbReference>
<evidence type="ECO:0000313" key="2">
    <source>
        <dbReference type="EMBL" id="MCJ2542188.1"/>
    </source>
</evidence>
<comment type="caution">
    <text evidence="2">The sequence shown here is derived from an EMBL/GenBank/DDBJ whole genome shotgun (WGS) entry which is preliminary data.</text>
</comment>
<dbReference type="Pfam" id="PF02830">
    <property type="entry name" value="V4R"/>
    <property type="match status" value="1"/>
</dbReference>
<gene>
    <name evidence="2" type="ORF">JX360_04595</name>
</gene>
<sequence>MTVTPIELRLQPAAQRHNHYSREDFYRFDRQQGSLLDWTGGRNVLVSEDFILGLQQGLEEEVGDASASLMYTIGQEWGRNDAAHFSRWYEEEYQRKTKQSNLMFLLETWWWPLTAQGWGRWEVDTENRRQGFIFISLFDSAVARTLGDVGKPVCHLYAGLFAGFFSAMVERQLNCIEIQCYSMGESYCKFLLGSKERIDAAAFWLNEGASANEITQKLRSGEGVAKA</sequence>